<feature type="domain" description="Glutaredoxin" evidence="3">
    <location>
        <begin position="143"/>
        <end position="205"/>
    </location>
</feature>
<dbReference type="NCBIfam" id="TIGR02180">
    <property type="entry name" value="GRX_euk"/>
    <property type="match status" value="1"/>
</dbReference>
<gene>
    <name evidence="4" type="ORF">CSSPTR1EN2_LOCUS16276</name>
</gene>
<accession>A0ABP0UIG4</accession>
<dbReference type="InterPro" id="IPR036249">
    <property type="entry name" value="Thioredoxin-like_sf"/>
</dbReference>
<dbReference type="CDD" id="cd03419">
    <property type="entry name" value="GRX_GRXh_1_2_like"/>
    <property type="match status" value="1"/>
</dbReference>
<protein>
    <recommendedName>
        <fullName evidence="3">Glutaredoxin domain-containing protein</fullName>
    </recommendedName>
</protein>
<dbReference type="Proteomes" id="UP001497512">
    <property type="component" value="Chromosome 4"/>
</dbReference>
<dbReference type="InterPro" id="IPR002109">
    <property type="entry name" value="Glutaredoxin"/>
</dbReference>
<dbReference type="InterPro" id="IPR011899">
    <property type="entry name" value="Glutaredoxin_euk/vir"/>
</dbReference>
<dbReference type="Gene3D" id="3.40.30.10">
    <property type="entry name" value="Glutaredoxin"/>
    <property type="match status" value="1"/>
</dbReference>
<evidence type="ECO:0000313" key="5">
    <source>
        <dbReference type="Proteomes" id="UP001497512"/>
    </source>
</evidence>
<proteinExistence type="inferred from homology"/>
<dbReference type="EMBL" id="OZ019896">
    <property type="protein sequence ID" value="CAK9222657.1"/>
    <property type="molecule type" value="Genomic_DNA"/>
</dbReference>
<dbReference type="Pfam" id="PF00462">
    <property type="entry name" value="Glutaredoxin"/>
    <property type="match status" value="1"/>
</dbReference>
<dbReference type="PANTHER" id="PTHR45694:SF18">
    <property type="entry name" value="GLUTAREDOXIN-1-RELATED"/>
    <property type="match status" value="1"/>
</dbReference>
<dbReference type="SUPFAM" id="SSF52833">
    <property type="entry name" value="Thioredoxin-like"/>
    <property type="match status" value="1"/>
</dbReference>
<evidence type="ECO:0000313" key="4">
    <source>
        <dbReference type="EMBL" id="CAK9222657.1"/>
    </source>
</evidence>
<organism evidence="4 5">
    <name type="scientific">Sphagnum troendelagicum</name>
    <dbReference type="NCBI Taxonomy" id="128251"/>
    <lineage>
        <taxon>Eukaryota</taxon>
        <taxon>Viridiplantae</taxon>
        <taxon>Streptophyta</taxon>
        <taxon>Embryophyta</taxon>
        <taxon>Bryophyta</taxon>
        <taxon>Sphagnophytina</taxon>
        <taxon>Sphagnopsida</taxon>
        <taxon>Sphagnales</taxon>
        <taxon>Sphagnaceae</taxon>
        <taxon>Sphagnum</taxon>
    </lineage>
</organism>
<dbReference type="PROSITE" id="PS51354">
    <property type="entry name" value="GLUTAREDOXIN_2"/>
    <property type="match status" value="1"/>
</dbReference>
<reference evidence="4" key="1">
    <citation type="submission" date="2024-02" db="EMBL/GenBank/DDBJ databases">
        <authorList>
            <consortium name="ELIXIR-Norway"/>
            <consortium name="Elixir Norway"/>
        </authorList>
    </citation>
    <scope>NUCLEOTIDE SEQUENCE</scope>
</reference>
<dbReference type="PRINTS" id="PR00160">
    <property type="entry name" value="GLUTAREDOXIN"/>
</dbReference>
<evidence type="ECO:0000259" key="3">
    <source>
        <dbReference type="Pfam" id="PF00462"/>
    </source>
</evidence>
<dbReference type="PANTHER" id="PTHR45694">
    <property type="entry name" value="GLUTAREDOXIN 2"/>
    <property type="match status" value="1"/>
</dbReference>
<sequence length="232" mass="25014">MARALGTGGITSTSVVAPFFFASVSCYSPDGLVLHRPKHVPAFLRSQFLTRIQRPSSRVLALAPSALYYPSLSSSFCVRMPRSAACLRLGLAVLHGFGLPAAAQGPLPRDSVEAAGASTRCMAASTEKDLETWIRKTNSSQPIVVWSKTYCPYSIRVKKLFDKLGYDFQGIELDELNDEDDVQDALERVSGLSTVPNVYIGGKHIGGCDDTVALHMRGELIPLLIAAGANKK</sequence>
<keyword evidence="5" id="KW-1185">Reference proteome</keyword>
<keyword evidence="2" id="KW-0676">Redox-active center</keyword>
<dbReference type="PROSITE" id="PS51257">
    <property type="entry name" value="PROKAR_LIPOPROTEIN"/>
    <property type="match status" value="1"/>
</dbReference>
<name>A0ABP0UIG4_9BRYO</name>
<comment type="similarity">
    <text evidence="1">Belongs to the glutaredoxin family. CPYC subfamily.</text>
</comment>
<dbReference type="InterPro" id="IPR014025">
    <property type="entry name" value="Glutaredoxin_subgr"/>
</dbReference>
<evidence type="ECO:0000256" key="2">
    <source>
        <dbReference type="ARBA" id="ARBA00023284"/>
    </source>
</evidence>
<evidence type="ECO:0000256" key="1">
    <source>
        <dbReference type="ARBA" id="ARBA00007190"/>
    </source>
</evidence>